<dbReference type="PATRIC" id="fig|1316928.3.peg.4370"/>
<accession>R7Y3N0</accession>
<proteinExistence type="predicted"/>
<evidence type="ECO:0000313" key="2">
    <source>
        <dbReference type="Proteomes" id="UP000013569"/>
    </source>
</evidence>
<dbReference type="PANTHER" id="PTHR33973">
    <property type="entry name" value="OS07G0153300 PROTEIN"/>
    <property type="match status" value="1"/>
</dbReference>
<dbReference type="Pfam" id="PF07103">
    <property type="entry name" value="DUF1365"/>
    <property type="match status" value="1"/>
</dbReference>
<evidence type="ECO:0008006" key="3">
    <source>
        <dbReference type="Google" id="ProtNLM"/>
    </source>
</evidence>
<dbReference type="PANTHER" id="PTHR33973:SF4">
    <property type="entry name" value="OS07G0153300 PROTEIN"/>
    <property type="match status" value="1"/>
</dbReference>
<comment type="caution">
    <text evidence="1">The sequence shown here is derived from an EMBL/GenBank/DDBJ whole genome shotgun (WGS) entry which is preliminary data.</text>
</comment>
<gene>
    <name evidence="1" type="ORF">GTC6_21620</name>
</gene>
<dbReference type="OrthoDB" id="9778801at2"/>
<dbReference type="RefSeq" id="WP_010844685.1">
    <property type="nucleotide sequence ID" value="NZ_AQPW01000045.1"/>
</dbReference>
<evidence type="ECO:0000313" key="1">
    <source>
        <dbReference type="EMBL" id="EON30630.1"/>
    </source>
</evidence>
<protein>
    <recommendedName>
        <fullName evidence="3">DUF1365 domain-containing protein</fullName>
    </recommendedName>
</protein>
<dbReference type="EMBL" id="AQPW01000045">
    <property type="protein sequence ID" value="EON30630.1"/>
    <property type="molecule type" value="Genomic_DNA"/>
</dbReference>
<organism evidence="1 2">
    <name type="scientific">Gordonia terrae C-6</name>
    <dbReference type="NCBI Taxonomy" id="1316928"/>
    <lineage>
        <taxon>Bacteria</taxon>
        <taxon>Bacillati</taxon>
        <taxon>Actinomycetota</taxon>
        <taxon>Actinomycetes</taxon>
        <taxon>Mycobacteriales</taxon>
        <taxon>Gordoniaceae</taxon>
        <taxon>Gordonia</taxon>
    </lineage>
</organism>
<dbReference type="Proteomes" id="UP000013569">
    <property type="component" value="Unassembled WGS sequence"/>
</dbReference>
<reference evidence="1 2" key="1">
    <citation type="journal article" date="2013" name="Genome Announc.">
        <title>Draft Genome Sequence of a Benzothiophene-Desulfurizing Bacterium, Gordona terrae Strain C-6.</title>
        <authorList>
            <person name="Wang W."/>
            <person name="Ma T."/>
            <person name="Ren Y."/>
            <person name="Li G."/>
        </authorList>
    </citation>
    <scope>NUCLEOTIDE SEQUENCE [LARGE SCALE GENOMIC DNA]</scope>
    <source>
        <strain evidence="1 2">C-6</strain>
    </source>
</reference>
<dbReference type="AlphaFoldDB" id="R7Y3N0"/>
<dbReference type="InterPro" id="IPR010775">
    <property type="entry name" value="DUF1365"/>
</dbReference>
<name>R7Y3N0_9ACTN</name>
<sequence>MSTAPTERPLSTTSTAPALPALVDAEIGHSRITPLRHAFTYRTTSWLIDLDILPTLPRALRPFARFRPDDHFPEPATPGATLRDRLDAHLRGAGVEPPAGRVTALLSPRVAGYVFNPLSVFWCHDADGRLVYVVAEVHNTYGQRHCYVVHTDAAGRADVDKEFYVSPFNPVDGRYRLWLPEPAGRHVALSVTLERPGHRPFVASLSGTTTPATPRSVLSAQLRTPLAPIVVAARIRRHGIALWARRLPLVPRPDHPVSTTIALEEKVR</sequence>